<evidence type="ECO:0000313" key="3">
    <source>
        <dbReference type="Proteomes" id="UP000324222"/>
    </source>
</evidence>
<dbReference type="AlphaFoldDB" id="A0A5B7E2C5"/>
<evidence type="ECO:0000313" key="2">
    <source>
        <dbReference type="EMBL" id="MPC26984.1"/>
    </source>
</evidence>
<organism evidence="2 3">
    <name type="scientific">Portunus trituberculatus</name>
    <name type="common">Swimming crab</name>
    <name type="synonym">Neptunus trituberculatus</name>
    <dbReference type="NCBI Taxonomy" id="210409"/>
    <lineage>
        <taxon>Eukaryota</taxon>
        <taxon>Metazoa</taxon>
        <taxon>Ecdysozoa</taxon>
        <taxon>Arthropoda</taxon>
        <taxon>Crustacea</taxon>
        <taxon>Multicrustacea</taxon>
        <taxon>Malacostraca</taxon>
        <taxon>Eumalacostraca</taxon>
        <taxon>Eucarida</taxon>
        <taxon>Decapoda</taxon>
        <taxon>Pleocyemata</taxon>
        <taxon>Brachyura</taxon>
        <taxon>Eubrachyura</taxon>
        <taxon>Portunoidea</taxon>
        <taxon>Portunidae</taxon>
        <taxon>Portuninae</taxon>
        <taxon>Portunus</taxon>
    </lineage>
</organism>
<proteinExistence type="predicted"/>
<evidence type="ECO:0000256" key="1">
    <source>
        <dbReference type="SAM" id="MobiDB-lite"/>
    </source>
</evidence>
<dbReference type="Proteomes" id="UP000324222">
    <property type="component" value="Unassembled WGS sequence"/>
</dbReference>
<protein>
    <submittedName>
        <fullName evidence="2">Uncharacterized protein</fullName>
    </submittedName>
</protein>
<name>A0A5B7E2C5_PORTR</name>
<feature type="region of interest" description="Disordered" evidence="1">
    <location>
        <begin position="56"/>
        <end position="97"/>
    </location>
</feature>
<accession>A0A5B7E2C5</accession>
<keyword evidence="3" id="KW-1185">Reference proteome</keyword>
<reference evidence="2 3" key="1">
    <citation type="submission" date="2019-05" db="EMBL/GenBank/DDBJ databases">
        <title>Another draft genome of Portunus trituberculatus and its Hox gene families provides insights of decapod evolution.</title>
        <authorList>
            <person name="Jeong J.-H."/>
            <person name="Song I."/>
            <person name="Kim S."/>
            <person name="Choi T."/>
            <person name="Kim D."/>
            <person name="Ryu S."/>
            <person name="Kim W."/>
        </authorList>
    </citation>
    <scope>NUCLEOTIDE SEQUENCE [LARGE SCALE GENOMIC DNA]</scope>
    <source>
        <tissue evidence="2">Muscle</tissue>
    </source>
</reference>
<gene>
    <name evidence="2" type="ORF">E2C01_020135</name>
</gene>
<feature type="compositionally biased region" description="Polar residues" evidence="1">
    <location>
        <begin position="76"/>
        <end position="85"/>
    </location>
</feature>
<dbReference type="EMBL" id="VSRR010001679">
    <property type="protein sequence ID" value="MPC26984.1"/>
    <property type="molecule type" value="Genomic_DNA"/>
</dbReference>
<sequence>MIRVAVSDSRLMSEEGQHDVNDSFTIIDRRRVWPHEPAAAATRRLPIVLGRRTLHQHGVASESSTTDGVSPLHQHGVTSESSSAEGVSPLHQHGVTL</sequence>
<comment type="caution">
    <text evidence="2">The sequence shown here is derived from an EMBL/GenBank/DDBJ whole genome shotgun (WGS) entry which is preliminary data.</text>
</comment>